<accession>A0A1Y1QJE5</accession>
<feature type="transmembrane region" description="Helical" evidence="1">
    <location>
        <begin position="41"/>
        <end position="63"/>
    </location>
</feature>
<keyword evidence="1" id="KW-0472">Membrane</keyword>
<evidence type="ECO:0000313" key="3">
    <source>
        <dbReference type="Proteomes" id="UP000192491"/>
    </source>
</evidence>
<name>A0A1Y1QJE5_9GAMM</name>
<comment type="caution">
    <text evidence="2">The sequence shown here is derived from an EMBL/GenBank/DDBJ whole genome shotgun (WGS) entry which is preliminary data.</text>
</comment>
<gene>
    <name evidence="2" type="ORF">BWK73_29535</name>
</gene>
<dbReference type="EMBL" id="MTEJ01000226">
    <property type="protein sequence ID" value="OQX06916.1"/>
    <property type="molecule type" value="Genomic_DNA"/>
</dbReference>
<feature type="transmembrane region" description="Helical" evidence="1">
    <location>
        <begin position="234"/>
        <end position="259"/>
    </location>
</feature>
<sequence>MGKVYFDAGPRAVLVTTGAASGVAGTLGAVVATAAAGGGSIAGGVGVVAVTIGAGVAGVAVAVNGAGGVITIGVDCDAGAGAVGAATGAPGATTAGAALLGIGMAGASGAVGGIIPGGNNGACIALKRGMLLPRFMPGKPELPLFQPMLGMLGPLFQPIFGMEGPLFQNGIEEPLFQPGVLPHAGPLFQPILDIGFQEGLLPLLNPIGPLPHDWLLPQFILGFRSKLSKPQPPACAVLAMLAKIMLATMCFIGLLLLFLKMVALNAQQAG</sequence>
<feature type="transmembrane region" description="Helical" evidence="1">
    <location>
        <begin position="12"/>
        <end position="35"/>
    </location>
</feature>
<organism evidence="2 3">
    <name type="scientific">Thiothrix lacustris</name>
    <dbReference type="NCBI Taxonomy" id="525917"/>
    <lineage>
        <taxon>Bacteria</taxon>
        <taxon>Pseudomonadati</taxon>
        <taxon>Pseudomonadota</taxon>
        <taxon>Gammaproteobacteria</taxon>
        <taxon>Thiotrichales</taxon>
        <taxon>Thiotrichaceae</taxon>
        <taxon>Thiothrix</taxon>
    </lineage>
</organism>
<protein>
    <submittedName>
        <fullName evidence="2">Uncharacterized protein</fullName>
    </submittedName>
</protein>
<evidence type="ECO:0000256" key="1">
    <source>
        <dbReference type="SAM" id="Phobius"/>
    </source>
</evidence>
<reference evidence="2 3" key="1">
    <citation type="submission" date="2017-01" db="EMBL/GenBank/DDBJ databases">
        <title>Novel large sulfur bacteria in the metagenomes of groundwater-fed chemosynthetic microbial mats in the Lake Huron basin.</title>
        <authorList>
            <person name="Sharrar A.M."/>
            <person name="Flood B.E."/>
            <person name="Bailey J.V."/>
            <person name="Jones D.S."/>
            <person name="Biddanda B."/>
            <person name="Ruberg S.A."/>
            <person name="Marcus D.N."/>
            <person name="Dick G.J."/>
        </authorList>
    </citation>
    <scope>NUCLEOTIDE SEQUENCE [LARGE SCALE GENOMIC DNA]</scope>
    <source>
        <strain evidence="2">A8</strain>
    </source>
</reference>
<evidence type="ECO:0000313" key="2">
    <source>
        <dbReference type="EMBL" id="OQX06916.1"/>
    </source>
</evidence>
<dbReference type="Proteomes" id="UP000192491">
    <property type="component" value="Unassembled WGS sequence"/>
</dbReference>
<keyword evidence="1" id="KW-0812">Transmembrane</keyword>
<keyword evidence="1" id="KW-1133">Transmembrane helix</keyword>
<dbReference type="AlphaFoldDB" id="A0A1Y1QJE5"/>
<proteinExistence type="predicted"/>